<name>A0A2J7TKP7_METSI</name>
<dbReference type="RefSeq" id="WP_102842536.1">
    <property type="nucleotide sequence ID" value="NZ_PDZR01000002.1"/>
</dbReference>
<feature type="transmembrane region" description="Helical" evidence="1">
    <location>
        <begin position="138"/>
        <end position="160"/>
    </location>
</feature>
<dbReference type="EMBL" id="PDZR01000002">
    <property type="protein sequence ID" value="PNG27339.1"/>
    <property type="molecule type" value="Genomic_DNA"/>
</dbReference>
<reference evidence="2 3" key="1">
    <citation type="submission" date="2017-10" db="EMBL/GenBank/DDBJ databases">
        <title>Genome announcement of Methylocella silvestris TVC from permafrost.</title>
        <authorList>
            <person name="Wang J."/>
            <person name="Geng K."/>
            <person name="Ul-Haque F."/>
            <person name="Crombie A.T."/>
            <person name="Street L.E."/>
            <person name="Wookey P.A."/>
            <person name="Murrell J.C."/>
            <person name="Pratscher J."/>
        </authorList>
    </citation>
    <scope>NUCLEOTIDE SEQUENCE [LARGE SCALE GENOMIC DNA]</scope>
    <source>
        <strain evidence="2 3">TVC</strain>
    </source>
</reference>
<evidence type="ECO:0008006" key="4">
    <source>
        <dbReference type="Google" id="ProtNLM"/>
    </source>
</evidence>
<evidence type="ECO:0000313" key="2">
    <source>
        <dbReference type="EMBL" id="PNG27339.1"/>
    </source>
</evidence>
<dbReference type="OrthoDB" id="8438770at2"/>
<feature type="transmembrane region" description="Helical" evidence="1">
    <location>
        <begin position="172"/>
        <end position="191"/>
    </location>
</feature>
<feature type="transmembrane region" description="Helical" evidence="1">
    <location>
        <begin position="350"/>
        <end position="370"/>
    </location>
</feature>
<feature type="transmembrane region" description="Helical" evidence="1">
    <location>
        <begin position="258"/>
        <end position="279"/>
    </location>
</feature>
<feature type="transmembrane region" description="Helical" evidence="1">
    <location>
        <begin position="98"/>
        <end position="126"/>
    </location>
</feature>
<proteinExistence type="predicted"/>
<sequence>MFVALGFLLGLIALCLVTPFVDGAALAAFIPLLAAVGLVLVALRLPPLETARFGVLVKPVAFGALIPALWILLQMAPAPATLAHPVWASVKAGFPTPIWGSISVDIGATALALVRYLSLVGALLLTTALTINRDRAEVTLTAVTAAATLISLAFIVMEAVGTEGADLREEAQSFACLGVILAAACACLVYERHETRRAKLGFSNAKFIYPMAAALIAFFICAAAIVLARSGSLIFAAACGLVMFVAVFSVRRLNLGRWGAGAIGITGAVIVMALVSGAAGSNSDPRLAFVKKDASTIELTQRILADTPFFGDGAGAFDSILPIYQFGDAEGQERRAVTAAAKVSIEMGRVILWGAVIAALLVAVDFIRAAGKRGRDSFYSAAAASCLVSLVILAFVNVSLFGPGLPLLAAIIVGLGLAQSQGRPA</sequence>
<keyword evidence="1" id="KW-0472">Membrane</keyword>
<dbReference type="Proteomes" id="UP000236286">
    <property type="component" value="Unassembled WGS sequence"/>
</dbReference>
<keyword evidence="1" id="KW-0812">Transmembrane</keyword>
<protein>
    <recommendedName>
        <fullName evidence="4">O-antigen polymerase</fullName>
    </recommendedName>
</protein>
<evidence type="ECO:0000313" key="3">
    <source>
        <dbReference type="Proteomes" id="UP000236286"/>
    </source>
</evidence>
<gene>
    <name evidence="2" type="ORF">CR492_04520</name>
</gene>
<feature type="transmembrane region" description="Helical" evidence="1">
    <location>
        <begin position="377"/>
        <end position="395"/>
    </location>
</feature>
<accession>A0A2J7TKP7</accession>
<feature type="transmembrane region" description="Helical" evidence="1">
    <location>
        <begin position="207"/>
        <end position="227"/>
    </location>
</feature>
<dbReference type="AlphaFoldDB" id="A0A2J7TKP7"/>
<feature type="transmembrane region" description="Helical" evidence="1">
    <location>
        <begin position="233"/>
        <end position="251"/>
    </location>
</feature>
<organism evidence="2 3">
    <name type="scientific">Methylocella silvestris</name>
    <dbReference type="NCBI Taxonomy" id="199596"/>
    <lineage>
        <taxon>Bacteria</taxon>
        <taxon>Pseudomonadati</taxon>
        <taxon>Pseudomonadota</taxon>
        <taxon>Alphaproteobacteria</taxon>
        <taxon>Hyphomicrobiales</taxon>
        <taxon>Beijerinckiaceae</taxon>
        <taxon>Methylocella</taxon>
    </lineage>
</organism>
<feature type="transmembrane region" description="Helical" evidence="1">
    <location>
        <begin position="55"/>
        <end position="78"/>
    </location>
</feature>
<feature type="transmembrane region" description="Helical" evidence="1">
    <location>
        <begin position="25"/>
        <end position="43"/>
    </location>
</feature>
<evidence type="ECO:0000256" key="1">
    <source>
        <dbReference type="SAM" id="Phobius"/>
    </source>
</evidence>
<keyword evidence="1" id="KW-1133">Transmembrane helix</keyword>
<comment type="caution">
    <text evidence="2">The sequence shown here is derived from an EMBL/GenBank/DDBJ whole genome shotgun (WGS) entry which is preliminary data.</text>
</comment>